<name>A0AAD5MEC5_PARTN</name>
<evidence type="ECO:0000313" key="1">
    <source>
        <dbReference type="EMBL" id="KAJ1355238.1"/>
    </source>
</evidence>
<accession>A0AAD5MEC5</accession>
<dbReference type="Proteomes" id="UP001196413">
    <property type="component" value="Unassembled WGS sequence"/>
</dbReference>
<dbReference type="EMBL" id="JAHQIW010002393">
    <property type="protein sequence ID" value="KAJ1355238.1"/>
    <property type="molecule type" value="Genomic_DNA"/>
</dbReference>
<reference evidence="1" key="1">
    <citation type="submission" date="2021-06" db="EMBL/GenBank/DDBJ databases">
        <title>Parelaphostrongylus tenuis whole genome reference sequence.</title>
        <authorList>
            <person name="Garwood T.J."/>
            <person name="Larsen P.A."/>
            <person name="Fountain-Jones N.M."/>
            <person name="Garbe J.R."/>
            <person name="Macchietto M.G."/>
            <person name="Kania S.A."/>
            <person name="Gerhold R.W."/>
            <person name="Richards J.E."/>
            <person name="Wolf T.M."/>
        </authorList>
    </citation>
    <scope>NUCLEOTIDE SEQUENCE</scope>
    <source>
        <strain evidence="1">MNPRO001-30</strain>
        <tissue evidence="1">Meninges</tissue>
    </source>
</reference>
<proteinExistence type="predicted"/>
<keyword evidence="2" id="KW-1185">Reference proteome</keyword>
<sequence length="97" mass="10588">MTFSSVGGDKTKLEFISPLVAVLTGNDFNNSTFASELTPQKNLTLRKRNAVSGDASQSHRASLSSPRRLPYEHFVDNDASLQLRSGLVVKAFSAIFQ</sequence>
<protein>
    <submittedName>
        <fullName evidence="1">Uncharacterized protein</fullName>
    </submittedName>
</protein>
<comment type="caution">
    <text evidence="1">The sequence shown here is derived from an EMBL/GenBank/DDBJ whole genome shotgun (WGS) entry which is preliminary data.</text>
</comment>
<evidence type="ECO:0000313" key="2">
    <source>
        <dbReference type="Proteomes" id="UP001196413"/>
    </source>
</evidence>
<gene>
    <name evidence="1" type="ORF">KIN20_012565</name>
</gene>
<dbReference type="AlphaFoldDB" id="A0AAD5MEC5"/>
<organism evidence="1 2">
    <name type="scientific">Parelaphostrongylus tenuis</name>
    <name type="common">Meningeal worm</name>
    <dbReference type="NCBI Taxonomy" id="148309"/>
    <lineage>
        <taxon>Eukaryota</taxon>
        <taxon>Metazoa</taxon>
        <taxon>Ecdysozoa</taxon>
        <taxon>Nematoda</taxon>
        <taxon>Chromadorea</taxon>
        <taxon>Rhabditida</taxon>
        <taxon>Rhabditina</taxon>
        <taxon>Rhabditomorpha</taxon>
        <taxon>Strongyloidea</taxon>
        <taxon>Metastrongylidae</taxon>
        <taxon>Parelaphostrongylus</taxon>
    </lineage>
</organism>